<gene>
    <name evidence="5" type="ORF">BGZ65_000986</name>
</gene>
<dbReference type="AlphaFoldDB" id="A0A9P6MA86"/>
<dbReference type="Gene3D" id="4.10.60.10">
    <property type="entry name" value="Zinc finger, CCHC-type"/>
    <property type="match status" value="1"/>
</dbReference>
<comment type="caution">
    <text evidence="5">The sequence shown here is derived from an EMBL/GenBank/DDBJ whole genome shotgun (WGS) entry which is preliminary data.</text>
</comment>
<keyword evidence="1" id="KW-0862">Zinc</keyword>
<dbReference type="InterPro" id="IPR001878">
    <property type="entry name" value="Znf_CCHC"/>
</dbReference>
<keyword evidence="1" id="KW-0863">Zinc-finger</keyword>
<dbReference type="OrthoDB" id="2393118at2759"/>
<proteinExistence type="predicted"/>
<dbReference type="SUPFAM" id="SSF57756">
    <property type="entry name" value="Retrovirus zinc finger-like domains"/>
    <property type="match status" value="1"/>
</dbReference>
<keyword evidence="1" id="KW-0479">Metal-binding</keyword>
<keyword evidence="6" id="KW-1185">Reference proteome</keyword>
<dbReference type="Pfam" id="PF00098">
    <property type="entry name" value="zf-CCHC"/>
    <property type="match status" value="1"/>
</dbReference>
<name>A0A9P6MA86_9FUNG</name>
<keyword evidence="2" id="KW-0175">Coiled coil</keyword>
<dbReference type="Proteomes" id="UP000749646">
    <property type="component" value="Unassembled WGS sequence"/>
</dbReference>
<evidence type="ECO:0000256" key="3">
    <source>
        <dbReference type="SAM" id="MobiDB-lite"/>
    </source>
</evidence>
<feature type="non-terminal residue" evidence="5">
    <location>
        <position position="1"/>
    </location>
</feature>
<evidence type="ECO:0000256" key="1">
    <source>
        <dbReference type="PROSITE-ProRule" id="PRU00047"/>
    </source>
</evidence>
<feature type="compositionally biased region" description="Basic and acidic residues" evidence="3">
    <location>
        <begin position="42"/>
        <end position="85"/>
    </location>
</feature>
<dbReference type="SMART" id="SM00343">
    <property type="entry name" value="ZnF_C2HC"/>
    <property type="match status" value="2"/>
</dbReference>
<reference evidence="5" key="1">
    <citation type="journal article" date="2020" name="Fungal Divers.">
        <title>Resolving the Mortierellaceae phylogeny through synthesis of multi-gene phylogenetics and phylogenomics.</title>
        <authorList>
            <person name="Vandepol N."/>
            <person name="Liber J."/>
            <person name="Desiro A."/>
            <person name="Na H."/>
            <person name="Kennedy M."/>
            <person name="Barry K."/>
            <person name="Grigoriev I.V."/>
            <person name="Miller A.N."/>
            <person name="O'Donnell K."/>
            <person name="Stajich J.E."/>
            <person name="Bonito G."/>
        </authorList>
    </citation>
    <scope>NUCLEOTIDE SEQUENCE</scope>
    <source>
        <strain evidence="5">MES-2147</strain>
    </source>
</reference>
<sequence>WEPSSTNNRGGRAWRGASERGHPAHKKRFSEDRQQRGIKWGDSIESKERGTKWGDSNEPRGRYGNESGSHKDWRNTAQNKYKDPSDIYPVVDASQEDSGLDSLEDLARLPAQTLVSLVHTLQVENKSLLTTLMSMQQQVSSLTERYSALATLAREHERQAIQTMETQKQREMEEAQRYVWKVEERCRQLERHVLATHQHRMQQIQQQQPSIISGPPGMLSLGSSVSIPPPGFGNVLGIGRQPSAPSSPSLAHRNLNGLDSPSSPSFSMASNNSSSVVYPNMMTSANGSMESLMSPQTGSFNVPVVSSGPVSTGGMPPGYESAPKKNRRQRGEIRCGNCAQLGHASTDCQAGCRYCDEPGHLSQDCPSMTASHT</sequence>
<protein>
    <recommendedName>
        <fullName evidence="4">CCHC-type domain-containing protein</fullName>
    </recommendedName>
</protein>
<feature type="compositionally biased region" description="Low complexity" evidence="3">
    <location>
        <begin position="260"/>
        <end position="271"/>
    </location>
</feature>
<dbReference type="InterPro" id="IPR036875">
    <property type="entry name" value="Znf_CCHC_sf"/>
</dbReference>
<feature type="region of interest" description="Disordered" evidence="3">
    <location>
        <begin position="1"/>
        <end position="86"/>
    </location>
</feature>
<organism evidence="5 6">
    <name type="scientific">Modicella reniformis</name>
    <dbReference type="NCBI Taxonomy" id="1440133"/>
    <lineage>
        <taxon>Eukaryota</taxon>
        <taxon>Fungi</taxon>
        <taxon>Fungi incertae sedis</taxon>
        <taxon>Mucoromycota</taxon>
        <taxon>Mortierellomycotina</taxon>
        <taxon>Mortierellomycetes</taxon>
        <taxon>Mortierellales</taxon>
        <taxon>Mortierellaceae</taxon>
        <taxon>Modicella</taxon>
    </lineage>
</organism>
<feature type="region of interest" description="Disordered" evidence="3">
    <location>
        <begin position="308"/>
        <end position="327"/>
    </location>
</feature>
<evidence type="ECO:0000313" key="5">
    <source>
        <dbReference type="EMBL" id="KAF9984101.1"/>
    </source>
</evidence>
<evidence type="ECO:0000256" key="2">
    <source>
        <dbReference type="SAM" id="Coils"/>
    </source>
</evidence>
<dbReference type="GO" id="GO:0003676">
    <property type="term" value="F:nucleic acid binding"/>
    <property type="evidence" value="ECO:0007669"/>
    <property type="project" value="InterPro"/>
</dbReference>
<dbReference type="GO" id="GO:0008270">
    <property type="term" value="F:zinc ion binding"/>
    <property type="evidence" value="ECO:0007669"/>
    <property type="project" value="UniProtKB-KW"/>
</dbReference>
<feature type="coiled-coil region" evidence="2">
    <location>
        <begin position="154"/>
        <end position="192"/>
    </location>
</feature>
<dbReference type="EMBL" id="JAAAHW010003415">
    <property type="protein sequence ID" value="KAF9984101.1"/>
    <property type="molecule type" value="Genomic_DNA"/>
</dbReference>
<evidence type="ECO:0000313" key="6">
    <source>
        <dbReference type="Proteomes" id="UP000749646"/>
    </source>
</evidence>
<feature type="compositionally biased region" description="Low complexity" evidence="3">
    <location>
        <begin position="308"/>
        <end position="318"/>
    </location>
</feature>
<accession>A0A9P6MA86</accession>
<dbReference type="PROSITE" id="PS50158">
    <property type="entry name" value="ZF_CCHC"/>
    <property type="match status" value="1"/>
</dbReference>
<feature type="domain" description="CCHC-type" evidence="4">
    <location>
        <begin position="352"/>
        <end position="367"/>
    </location>
</feature>
<evidence type="ECO:0000259" key="4">
    <source>
        <dbReference type="PROSITE" id="PS50158"/>
    </source>
</evidence>
<feature type="region of interest" description="Disordered" evidence="3">
    <location>
        <begin position="242"/>
        <end position="271"/>
    </location>
</feature>